<dbReference type="CDD" id="cd00067">
    <property type="entry name" value="GAL4"/>
    <property type="match status" value="1"/>
</dbReference>
<proteinExistence type="predicted"/>
<evidence type="ECO:0000256" key="3">
    <source>
        <dbReference type="ARBA" id="ARBA00023015"/>
    </source>
</evidence>
<keyword evidence="5" id="KW-0804">Transcription</keyword>
<keyword evidence="1" id="KW-0479">Metal-binding</keyword>
<evidence type="ECO:0000256" key="6">
    <source>
        <dbReference type="ARBA" id="ARBA00023242"/>
    </source>
</evidence>
<dbReference type="PANTHER" id="PTHR31944:SF129">
    <property type="entry name" value="ASPYRIDONES CLUSTER REGULATOR APDR-RELATED"/>
    <property type="match status" value="1"/>
</dbReference>
<evidence type="ECO:0000313" key="9">
    <source>
        <dbReference type="Proteomes" id="UP000054321"/>
    </source>
</evidence>
<reference evidence="8 9" key="1">
    <citation type="submission" date="2014-04" db="EMBL/GenBank/DDBJ databases">
        <authorList>
            <consortium name="DOE Joint Genome Institute"/>
            <person name="Kuo A."/>
            <person name="Martino E."/>
            <person name="Perotto S."/>
            <person name="Kohler A."/>
            <person name="Nagy L.G."/>
            <person name="Floudas D."/>
            <person name="Copeland A."/>
            <person name="Barry K.W."/>
            <person name="Cichocki N."/>
            <person name="Veneault-Fourrey C."/>
            <person name="LaButti K."/>
            <person name="Lindquist E.A."/>
            <person name="Lipzen A."/>
            <person name="Lundell T."/>
            <person name="Morin E."/>
            <person name="Murat C."/>
            <person name="Sun H."/>
            <person name="Tunlid A."/>
            <person name="Henrissat B."/>
            <person name="Grigoriev I.V."/>
            <person name="Hibbett D.S."/>
            <person name="Martin F."/>
            <person name="Nordberg H.P."/>
            <person name="Cantor M.N."/>
            <person name="Hua S.X."/>
        </authorList>
    </citation>
    <scope>NUCLEOTIDE SEQUENCE [LARGE SCALE GENOMIC DNA]</scope>
    <source>
        <strain evidence="8 9">Zn</strain>
    </source>
</reference>
<evidence type="ECO:0000256" key="2">
    <source>
        <dbReference type="ARBA" id="ARBA00022833"/>
    </source>
</evidence>
<dbReference type="GO" id="GO:0005634">
    <property type="term" value="C:nucleus"/>
    <property type="evidence" value="ECO:0007669"/>
    <property type="project" value="TreeGrafter"/>
</dbReference>
<dbReference type="AlphaFoldDB" id="A0A0C3CCQ9"/>
<dbReference type="GO" id="GO:0001228">
    <property type="term" value="F:DNA-binding transcription activator activity, RNA polymerase II-specific"/>
    <property type="evidence" value="ECO:0007669"/>
    <property type="project" value="TreeGrafter"/>
</dbReference>
<dbReference type="OrthoDB" id="4337792at2759"/>
<dbReference type="GO" id="GO:0008270">
    <property type="term" value="F:zinc ion binding"/>
    <property type="evidence" value="ECO:0007669"/>
    <property type="project" value="InterPro"/>
</dbReference>
<keyword evidence="4" id="KW-0238">DNA-binding</keyword>
<keyword evidence="9" id="KW-1185">Reference proteome</keyword>
<dbReference type="GO" id="GO:0000978">
    <property type="term" value="F:RNA polymerase II cis-regulatory region sequence-specific DNA binding"/>
    <property type="evidence" value="ECO:0007669"/>
    <property type="project" value="TreeGrafter"/>
</dbReference>
<dbReference type="InParanoid" id="A0A0C3CCQ9"/>
<evidence type="ECO:0000256" key="4">
    <source>
        <dbReference type="ARBA" id="ARBA00023125"/>
    </source>
</evidence>
<dbReference type="InterPro" id="IPR007219">
    <property type="entry name" value="XnlR_reg_dom"/>
</dbReference>
<reference evidence="9" key="2">
    <citation type="submission" date="2015-01" db="EMBL/GenBank/DDBJ databases">
        <title>Evolutionary Origins and Diversification of the Mycorrhizal Mutualists.</title>
        <authorList>
            <consortium name="DOE Joint Genome Institute"/>
            <consortium name="Mycorrhizal Genomics Consortium"/>
            <person name="Kohler A."/>
            <person name="Kuo A."/>
            <person name="Nagy L.G."/>
            <person name="Floudas D."/>
            <person name="Copeland A."/>
            <person name="Barry K.W."/>
            <person name="Cichocki N."/>
            <person name="Veneault-Fourrey C."/>
            <person name="LaButti K."/>
            <person name="Lindquist E.A."/>
            <person name="Lipzen A."/>
            <person name="Lundell T."/>
            <person name="Morin E."/>
            <person name="Murat C."/>
            <person name="Riley R."/>
            <person name="Ohm R."/>
            <person name="Sun H."/>
            <person name="Tunlid A."/>
            <person name="Henrissat B."/>
            <person name="Grigoriev I.V."/>
            <person name="Hibbett D.S."/>
            <person name="Martin F."/>
        </authorList>
    </citation>
    <scope>NUCLEOTIDE SEQUENCE [LARGE SCALE GENOMIC DNA]</scope>
    <source>
        <strain evidence="9">Zn</strain>
    </source>
</reference>
<keyword evidence="3" id="KW-0805">Transcription regulation</keyword>
<feature type="domain" description="Xylanolytic transcriptional activator regulatory" evidence="7">
    <location>
        <begin position="275"/>
        <end position="349"/>
    </location>
</feature>
<dbReference type="EMBL" id="KN832883">
    <property type="protein sequence ID" value="KIM96708.1"/>
    <property type="molecule type" value="Genomic_DNA"/>
</dbReference>
<evidence type="ECO:0000313" key="8">
    <source>
        <dbReference type="EMBL" id="KIM96708.1"/>
    </source>
</evidence>
<dbReference type="PANTHER" id="PTHR31944">
    <property type="entry name" value="HEME-RESPONSIVE ZINC FINGER TRANSCRIPTION FACTOR HAP1"/>
    <property type="match status" value="1"/>
</dbReference>
<evidence type="ECO:0000256" key="1">
    <source>
        <dbReference type="ARBA" id="ARBA00022723"/>
    </source>
</evidence>
<protein>
    <recommendedName>
        <fullName evidence="7">Xylanolytic transcriptional activator regulatory domain-containing protein</fullName>
    </recommendedName>
</protein>
<dbReference type="SMART" id="SM00906">
    <property type="entry name" value="Fungal_trans"/>
    <property type="match status" value="1"/>
</dbReference>
<dbReference type="InterPro" id="IPR001138">
    <property type="entry name" value="Zn2Cys6_DnaBD"/>
</dbReference>
<dbReference type="CDD" id="cd12148">
    <property type="entry name" value="fungal_TF_MHR"/>
    <property type="match status" value="1"/>
</dbReference>
<dbReference type="HOGENOM" id="CLU_007091_3_2_1"/>
<dbReference type="GO" id="GO:0006351">
    <property type="term" value="P:DNA-templated transcription"/>
    <property type="evidence" value="ECO:0007669"/>
    <property type="project" value="InterPro"/>
</dbReference>
<gene>
    <name evidence="8" type="ORF">OIDMADRAFT_44310</name>
</gene>
<accession>A0A0C3CCQ9</accession>
<dbReference type="InterPro" id="IPR051430">
    <property type="entry name" value="Fungal_TF_Env_Response"/>
</dbReference>
<keyword evidence="2" id="KW-0862">Zinc</keyword>
<dbReference type="InterPro" id="IPR036864">
    <property type="entry name" value="Zn2-C6_fun-type_DNA-bd_sf"/>
</dbReference>
<dbReference type="SUPFAM" id="SSF57701">
    <property type="entry name" value="Zn2/Cys6 DNA-binding domain"/>
    <property type="match status" value="1"/>
</dbReference>
<dbReference type="FunCoup" id="A0A0C3CCQ9">
    <property type="interactions" value="1400"/>
</dbReference>
<dbReference type="Proteomes" id="UP000054321">
    <property type="component" value="Unassembled WGS sequence"/>
</dbReference>
<keyword evidence="6" id="KW-0539">Nucleus</keyword>
<sequence length="676" mass="76154">MSESTVPATKRRRPALSCEQCRRRKIRCDRICPCGPSFTGRVHKVEQLVYEPSVAAKISNPSCETPEPDNLNRHLRGTLSKTRFFGQSHWLHSFGMFGRISCVRENGGTSIPSFNDEISSSDVGGLLERCKAMARAAKLGVHNEFLADPAFKESVPSRELGDVLVSAYFRTGESAYRILHVPSFQKEYEKYWEEPLNASPGFILKMLLAMAIGSSFYQGPDGETVRSQAKKWTFAAQSWLSQSPLEKHRLNISGLQIHCLLLLARQACGIVGDLIWISTGALMRAAFNMGLHRDPKYFPRMTFLQAELRRRLWATILEFNAQSSLDSGMNPLVTFDDFDTEPPANLNDEDFDENTTTPPMARPAAVFTQASLQILLLRSLQTRLEIIRVTNGFRSEPPYEDILKRGEDLSSACKESNALFQTCQSQEEVPGPTQFHRNLHDILLRRFLLVLHRPFAIKAQKDHRYYFSRKVVLDCAITMMTYPTNASGMTQPLKHLPRDDFTCFKTCDGGFFRGVIIHSAMAILLELLLQLEEQASFREQSKAFREPLKQILRDTIELTAERIAIAENNLKGHLFISAVLGQVEAIEAGTSPEMGAVDGAMRSARASYELLAARVPSLTAEREAESQEALVSNTGGEMLIIQDQAAMDLAIQNWNIDFFDLPDSWRYSGFEEDKCW</sequence>
<name>A0A0C3CCQ9_OIDMZ</name>
<dbReference type="Pfam" id="PF04082">
    <property type="entry name" value="Fungal_trans"/>
    <property type="match status" value="1"/>
</dbReference>
<evidence type="ECO:0000256" key="5">
    <source>
        <dbReference type="ARBA" id="ARBA00023163"/>
    </source>
</evidence>
<organism evidence="8 9">
    <name type="scientific">Oidiodendron maius (strain Zn)</name>
    <dbReference type="NCBI Taxonomy" id="913774"/>
    <lineage>
        <taxon>Eukaryota</taxon>
        <taxon>Fungi</taxon>
        <taxon>Dikarya</taxon>
        <taxon>Ascomycota</taxon>
        <taxon>Pezizomycotina</taxon>
        <taxon>Leotiomycetes</taxon>
        <taxon>Leotiomycetes incertae sedis</taxon>
        <taxon>Myxotrichaceae</taxon>
        <taxon>Oidiodendron</taxon>
    </lineage>
</organism>
<evidence type="ECO:0000259" key="7">
    <source>
        <dbReference type="SMART" id="SM00906"/>
    </source>
</evidence>